<evidence type="ECO:0000313" key="1">
    <source>
        <dbReference type="EMBL" id="ENZ12917.1"/>
    </source>
</evidence>
<comment type="caution">
    <text evidence="1">The sequence shown here is derived from an EMBL/GenBank/DDBJ whole genome shotgun (WGS) entry which is preliminary data.</text>
</comment>
<sequence>MQQNAGTVICLLMKINALKHVSGPDIAEGCFDKEKRYEGTVWVRFKS</sequence>
<dbReference type="AlphaFoldDB" id="A0A0E2H7R2"/>
<dbReference type="EMBL" id="AGYR01000036">
    <property type="protein sequence ID" value="ENZ12917.1"/>
    <property type="molecule type" value="Genomic_DNA"/>
</dbReference>
<reference evidence="1 2" key="1">
    <citation type="submission" date="2013-01" db="EMBL/GenBank/DDBJ databases">
        <title>The Genome Sequence of Clostridium clostridioforme 90A8.</title>
        <authorList>
            <consortium name="The Broad Institute Genome Sequencing Platform"/>
            <person name="Earl A."/>
            <person name="Ward D."/>
            <person name="Feldgarden M."/>
            <person name="Gevers D."/>
            <person name="Courvalin P."/>
            <person name="Lambert T."/>
            <person name="Walker B."/>
            <person name="Young S.K."/>
            <person name="Zeng Q."/>
            <person name="Gargeya S."/>
            <person name="Fitzgerald M."/>
            <person name="Haas B."/>
            <person name="Abouelleil A."/>
            <person name="Alvarado L."/>
            <person name="Arachchi H.M."/>
            <person name="Berlin A.M."/>
            <person name="Chapman S.B."/>
            <person name="Dewar J."/>
            <person name="Goldberg J."/>
            <person name="Griggs A."/>
            <person name="Gujja S."/>
            <person name="Hansen M."/>
            <person name="Howarth C."/>
            <person name="Imamovic A."/>
            <person name="Larimer J."/>
            <person name="McCowan C."/>
            <person name="Murphy C."/>
            <person name="Neiman D."/>
            <person name="Pearson M."/>
            <person name="Priest M."/>
            <person name="Roberts A."/>
            <person name="Saif S."/>
            <person name="Shea T."/>
            <person name="Sisk P."/>
            <person name="Sykes S."/>
            <person name="Wortman J."/>
            <person name="Nusbaum C."/>
            <person name="Birren B."/>
        </authorList>
    </citation>
    <scope>NUCLEOTIDE SEQUENCE [LARGE SCALE GENOMIC DNA]</scope>
    <source>
        <strain evidence="1 2">90A8</strain>
    </source>
</reference>
<dbReference type="RefSeq" id="WP_002593456.1">
    <property type="nucleotide sequence ID" value="NZ_KB850978.1"/>
</dbReference>
<dbReference type="PATRIC" id="fig|999408.3.peg.3458"/>
<organism evidence="1 2">
    <name type="scientific">[Clostridium] clostridioforme 90A8</name>
    <dbReference type="NCBI Taxonomy" id="999408"/>
    <lineage>
        <taxon>Bacteria</taxon>
        <taxon>Bacillati</taxon>
        <taxon>Bacillota</taxon>
        <taxon>Clostridia</taxon>
        <taxon>Lachnospirales</taxon>
        <taxon>Lachnospiraceae</taxon>
        <taxon>Enterocloster</taxon>
    </lineage>
</organism>
<proteinExistence type="predicted"/>
<dbReference type="Proteomes" id="UP000013085">
    <property type="component" value="Unassembled WGS sequence"/>
</dbReference>
<dbReference type="GeneID" id="57964288"/>
<evidence type="ECO:0000313" key="2">
    <source>
        <dbReference type="Proteomes" id="UP000013085"/>
    </source>
</evidence>
<protein>
    <submittedName>
        <fullName evidence="1">Uncharacterized protein</fullName>
    </submittedName>
</protein>
<accession>A0A0E2H7R2</accession>
<name>A0A0E2H7R2_9FIRM</name>
<dbReference type="HOGENOM" id="CLU_3166431_0_0_9"/>
<gene>
    <name evidence="1" type="ORF">HMPREF1090_03196</name>
</gene>